<evidence type="ECO:0000256" key="4">
    <source>
        <dbReference type="RuleBase" id="RU362029"/>
    </source>
</evidence>
<protein>
    <recommendedName>
        <fullName evidence="4">Arsenate reductase</fullName>
        <ecNumber evidence="4">1.20.4.1</ecNumber>
    </recommendedName>
</protein>
<dbReference type="Gene3D" id="3.40.30.10">
    <property type="entry name" value="Glutaredoxin"/>
    <property type="match status" value="1"/>
</dbReference>
<dbReference type="Pfam" id="PF03960">
    <property type="entry name" value="ArsC"/>
    <property type="match status" value="1"/>
</dbReference>
<dbReference type="RefSeq" id="WP_238745602.1">
    <property type="nucleotide sequence ID" value="NZ_JAKOOW010000007.1"/>
</dbReference>
<sequence length="113" mass="12548">MILYHNPRCSKSRAALEWLQGRDGLEVRDYQNQPLDEAGLRALAAKLGLSSPRGMMRVNDELFGELKLDTVNDDQLYAALAAHPKLLERPILELADRAAIGRPLENIQALLGS</sequence>
<dbReference type="PROSITE" id="PS51353">
    <property type="entry name" value="ARSC"/>
    <property type="match status" value="1"/>
</dbReference>
<dbReference type="SUPFAM" id="SSF52833">
    <property type="entry name" value="Thioredoxin-like"/>
    <property type="match status" value="1"/>
</dbReference>
<name>A0ABS9NLW8_9NEIS</name>
<dbReference type="PANTHER" id="PTHR30041:SF4">
    <property type="entry name" value="ARSENATE REDUCTASE"/>
    <property type="match status" value="1"/>
</dbReference>
<keyword evidence="6" id="KW-1185">Reference proteome</keyword>
<evidence type="ECO:0000313" key="5">
    <source>
        <dbReference type="EMBL" id="MCG6503328.1"/>
    </source>
</evidence>
<dbReference type="InterPro" id="IPR006660">
    <property type="entry name" value="Arsenate_reductase-like"/>
</dbReference>
<dbReference type="InterPro" id="IPR006659">
    <property type="entry name" value="Arsenate_reductase"/>
</dbReference>
<proteinExistence type="inferred from homology"/>
<dbReference type="EC" id="1.20.4.1" evidence="4"/>
<accession>A0ABS9NLW8</accession>
<dbReference type="EMBL" id="JAKOOW010000007">
    <property type="protein sequence ID" value="MCG6503328.1"/>
    <property type="molecule type" value="Genomic_DNA"/>
</dbReference>
<evidence type="ECO:0000256" key="3">
    <source>
        <dbReference type="PROSITE-ProRule" id="PRU01282"/>
    </source>
</evidence>
<dbReference type="Proteomes" id="UP001298424">
    <property type="component" value="Unassembled WGS sequence"/>
</dbReference>
<comment type="catalytic activity">
    <reaction evidence="4">
        <text>[glutaredoxin]-dithiol + arsenate + glutathione + H(+) = glutathionyl-S-S-[glutaredoxin] + arsenite + H2O</text>
        <dbReference type="Rhea" id="RHEA:22016"/>
        <dbReference type="Rhea" id="RHEA-COMP:10729"/>
        <dbReference type="Rhea" id="RHEA-COMP:17668"/>
        <dbReference type="ChEBI" id="CHEBI:15377"/>
        <dbReference type="ChEBI" id="CHEBI:15378"/>
        <dbReference type="ChEBI" id="CHEBI:29242"/>
        <dbReference type="ChEBI" id="CHEBI:29950"/>
        <dbReference type="ChEBI" id="CHEBI:48597"/>
        <dbReference type="ChEBI" id="CHEBI:57925"/>
        <dbReference type="ChEBI" id="CHEBI:146199"/>
        <dbReference type="EC" id="1.20.4.1"/>
    </reaction>
</comment>
<organism evidence="5 6">
    <name type="scientific">Kingella pumchi</name>
    <dbReference type="NCBI Taxonomy" id="2779506"/>
    <lineage>
        <taxon>Bacteria</taxon>
        <taxon>Pseudomonadati</taxon>
        <taxon>Pseudomonadota</taxon>
        <taxon>Betaproteobacteria</taxon>
        <taxon>Neisseriales</taxon>
        <taxon>Neisseriaceae</taxon>
        <taxon>Kingella</taxon>
    </lineage>
</organism>
<evidence type="ECO:0000313" key="6">
    <source>
        <dbReference type="Proteomes" id="UP001298424"/>
    </source>
</evidence>
<evidence type="ECO:0000256" key="1">
    <source>
        <dbReference type="ARBA" id="ARBA00007198"/>
    </source>
</evidence>
<dbReference type="InterPro" id="IPR036249">
    <property type="entry name" value="Thioredoxin-like_sf"/>
</dbReference>
<comment type="similarity">
    <text evidence="1 3 4">Belongs to the ArsC family.</text>
</comment>
<evidence type="ECO:0000256" key="2">
    <source>
        <dbReference type="ARBA" id="ARBA00023002"/>
    </source>
</evidence>
<dbReference type="NCBIfam" id="TIGR00014">
    <property type="entry name" value="arsC"/>
    <property type="match status" value="1"/>
</dbReference>
<gene>
    <name evidence="5" type="primary">arsC</name>
    <name evidence="5" type="ORF">MB824_02295</name>
</gene>
<comment type="caution">
    <text evidence="5">The sequence shown here is derived from an EMBL/GenBank/DDBJ whole genome shotgun (WGS) entry which is preliminary data.</text>
</comment>
<reference evidence="5 6" key="1">
    <citation type="submission" date="2022-02" db="EMBL/GenBank/DDBJ databases">
        <title>Genome sequence data of Kingella unionensis sp. nov. strain CICC 24913 (CCUG 75125).</title>
        <authorList>
            <person name="Xiao M."/>
        </authorList>
    </citation>
    <scope>NUCLEOTIDE SEQUENCE [LARGE SCALE GENOMIC DNA]</scope>
    <source>
        <strain evidence="5 6">CICC 24913</strain>
    </source>
</reference>
<keyword evidence="2 4" id="KW-0560">Oxidoreductase</keyword>
<dbReference type="PANTHER" id="PTHR30041">
    <property type="entry name" value="ARSENATE REDUCTASE"/>
    <property type="match status" value="1"/>
</dbReference>
<dbReference type="GO" id="GO:0008794">
    <property type="term" value="F:arsenate reductase (glutaredoxin) activity"/>
    <property type="evidence" value="ECO:0007669"/>
    <property type="project" value="UniProtKB-EC"/>
</dbReference>